<dbReference type="InterPro" id="IPR011032">
    <property type="entry name" value="GroES-like_sf"/>
</dbReference>
<dbReference type="SMART" id="SM00883">
    <property type="entry name" value="Cpn10"/>
    <property type="match status" value="1"/>
</dbReference>
<evidence type="ECO:0008006" key="5">
    <source>
        <dbReference type="Google" id="ProtNLM"/>
    </source>
</evidence>
<dbReference type="Gene3D" id="2.30.33.40">
    <property type="entry name" value="GroES chaperonin"/>
    <property type="match status" value="1"/>
</dbReference>
<dbReference type="SUPFAM" id="SSF50129">
    <property type="entry name" value="GroES-like"/>
    <property type="match status" value="1"/>
</dbReference>
<keyword evidence="4" id="KW-1185">Reference proteome</keyword>
<dbReference type="Proteomes" id="UP000607653">
    <property type="component" value="Unassembled WGS sequence"/>
</dbReference>
<comment type="caution">
    <text evidence="3">The sequence shown here is derived from an EMBL/GenBank/DDBJ whole genome shotgun (WGS) entry which is preliminary data.</text>
</comment>
<dbReference type="InterPro" id="IPR020818">
    <property type="entry name" value="Chaperonin_GroES"/>
</dbReference>
<dbReference type="Pfam" id="PF00166">
    <property type="entry name" value="Cpn10"/>
    <property type="match status" value="1"/>
</dbReference>
<dbReference type="PANTHER" id="PTHR10772">
    <property type="entry name" value="10 KDA HEAT SHOCK PROTEIN"/>
    <property type="match status" value="1"/>
</dbReference>
<dbReference type="GO" id="GO:0005524">
    <property type="term" value="F:ATP binding"/>
    <property type="evidence" value="ECO:0007669"/>
    <property type="project" value="InterPro"/>
</dbReference>
<protein>
    <recommendedName>
        <fullName evidence="5">10 kDa chaperonin-like</fullName>
    </recommendedName>
</protein>
<evidence type="ECO:0000256" key="1">
    <source>
        <dbReference type="ARBA" id="ARBA00023186"/>
    </source>
</evidence>
<dbReference type="AlphaFoldDB" id="A0A822Z416"/>
<organism evidence="3 4">
    <name type="scientific">Nelumbo nucifera</name>
    <name type="common">Sacred lotus</name>
    <dbReference type="NCBI Taxonomy" id="4432"/>
    <lineage>
        <taxon>Eukaryota</taxon>
        <taxon>Viridiplantae</taxon>
        <taxon>Streptophyta</taxon>
        <taxon>Embryophyta</taxon>
        <taxon>Tracheophyta</taxon>
        <taxon>Spermatophyta</taxon>
        <taxon>Magnoliopsida</taxon>
        <taxon>Proteales</taxon>
        <taxon>Nelumbonaceae</taxon>
        <taxon>Nelumbo</taxon>
    </lineage>
</organism>
<evidence type="ECO:0000313" key="4">
    <source>
        <dbReference type="Proteomes" id="UP000607653"/>
    </source>
</evidence>
<comment type="similarity">
    <text evidence="2">Belongs to the GroES chaperonin family.</text>
</comment>
<dbReference type="GO" id="GO:0044183">
    <property type="term" value="F:protein folding chaperone"/>
    <property type="evidence" value="ECO:0007669"/>
    <property type="project" value="InterPro"/>
</dbReference>
<dbReference type="PRINTS" id="PR00297">
    <property type="entry name" value="CHAPERONIN10"/>
</dbReference>
<proteinExistence type="inferred from homology"/>
<name>A0A822Z416_NELNU</name>
<gene>
    <name evidence="3" type="ORF">HUJ06_013596</name>
</gene>
<dbReference type="PANTHER" id="PTHR10772:SF40">
    <property type="entry name" value="(RAPE) HYPOTHETICAL PROTEIN"/>
    <property type="match status" value="1"/>
</dbReference>
<dbReference type="CDD" id="cd00320">
    <property type="entry name" value="cpn10"/>
    <property type="match status" value="1"/>
</dbReference>
<accession>A0A822Z416</accession>
<dbReference type="EMBL" id="DUZY01000005">
    <property type="protein sequence ID" value="DAD39273.1"/>
    <property type="molecule type" value="Genomic_DNA"/>
</dbReference>
<dbReference type="InterPro" id="IPR037124">
    <property type="entry name" value="Chaperonin_GroES_sf"/>
</dbReference>
<sequence length="103" mass="11368">MKTLLPSTAQTKPQGGEVVFVGEGRTVGENKVDINVKTGTQIVYSKYAGTELKYNGSNHLLLKEDDIMDILETNNIMDLKSLNDRVLIKVAEAEQKRLLVACC</sequence>
<evidence type="ECO:0000256" key="2">
    <source>
        <dbReference type="RuleBase" id="RU003479"/>
    </source>
</evidence>
<evidence type="ECO:0000313" key="3">
    <source>
        <dbReference type="EMBL" id="DAD39273.1"/>
    </source>
</evidence>
<reference evidence="3 4" key="1">
    <citation type="journal article" date="2020" name="Mol. Biol. Evol.">
        <title>Distinct Expression and Methylation Patterns for Genes with Different Fates following a Single Whole-Genome Duplication in Flowering Plants.</title>
        <authorList>
            <person name="Shi T."/>
            <person name="Rahmani R.S."/>
            <person name="Gugger P.F."/>
            <person name="Wang M."/>
            <person name="Li H."/>
            <person name="Zhang Y."/>
            <person name="Li Z."/>
            <person name="Wang Q."/>
            <person name="Van de Peer Y."/>
            <person name="Marchal K."/>
            <person name="Chen J."/>
        </authorList>
    </citation>
    <scope>NUCLEOTIDE SEQUENCE [LARGE SCALE GENOMIC DNA]</scope>
    <source>
        <tissue evidence="3">Leaf</tissue>
    </source>
</reference>
<keyword evidence="1 2" id="KW-0143">Chaperone</keyword>